<name>A0A1X1TG23_9MYCO</name>
<evidence type="ECO:0000313" key="18">
    <source>
        <dbReference type="EMBL" id="BBZ07043.1"/>
    </source>
</evidence>
<proteinExistence type="inferred from homology"/>
<feature type="binding site" evidence="14">
    <location>
        <position position="372"/>
    </location>
    <ligand>
        <name>ATP</name>
        <dbReference type="ChEBI" id="CHEBI:30616"/>
    </ligand>
</feature>
<evidence type="ECO:0000256" key="16">
    <source>
        <dbReference type="RuleBase" id="RU004196"/>
    </source>
</evidence>
<dbReference type="InterPro" id="IPR022865">
    <property type="entry name" value="DNA_ligae_ATP-dep_bac/arc"/>
</dbReference>
<dbReference type="OrthoDB" id="3733803at2"/>
<feature type="binding site" evidence="14">
    <location>
        <position position="378"/>
    </location>
    <ligand>
        <name>ATP</name>
        <dbReference type="ChEBI" id="CHEBI:30616"/>
    </ligand>
</feature>
<dbReference type="InterPro" id="IPR012308">
    <property type="entry name" value="DNA_ligase_ATP-dep_N"/>
</dbReference>
<dbReference type="Proteomes" id="UP000193564">
    <property type="component" value="Unassembled WGS sequence"/>
</dbReference>
<evidence type="ECO:0000256" key="6">
    <source>
        <dbReference type="ARBA" id="ARBA00022763"/>
    </source>
</evidence>
<dbReference type="InterPro" id="IPR050191">
    <property type="entry name" value="ATP-dep_DNA_ligase"/>
</dbReference>
<dbReference type="GO" id="GO:0006260">
    <property type="term" value="P:DNA replication"/>
    <property type="evidence" value="ECO:0007669"/>
    <property type="project" value="UniProtKB-UniRule"/>
</dbReference>
<feature type="active site" description="N6-AMP-lysine intermediate" evidence="14">
    <location>
        <position position="215"/>
    </location>
</feature>
<evidence type="ECO:0000256" key="9">
    <source>
        <dbReference type="ARBA" id="ARBA00023172"/>
    </source>
</evidence>
<keyword evidence="4 14" id="KW-0479">Metal-binding</keyword>
<evidence type="ECO:0000256" key="2">
    <source>
        <dbReference type="ARBA" id="ARBA00022618"/>
    </source>
</evidence>
<dbReference type="InterPro" id="IPR012309">
    <property type="entry name" value="DNA_ligase_ATP-dep_C"/>
</dbReference>
<evidence type="ECO:0000256" key="5">
    <source>
        <dbReference type="ARBA" id="ARBA00022741"/>
    </source>
</evidence>
<evidence type="ECO:0000256" key="8">
    <source>
        <dbReference type="ARBA" id="ARBA00022842"/>
    </source>
</evidence>
<keyword evidence="8 14" id="KW-0460">Magnesium</keyword>
<keyword evidence="5 14" id="KW-0547">Nucleotide-binding</keyword>
<dbReference type="EC" id="6.5.1.1" evidence="14"/>
<keyword evidence="1 14" id="KW-0436">Ligase</keyword>
<dbReference type="InterPro" id="IPR012310">
    <property type="entry name" value="DNA_ligase_ATP-dep_cent"/>
</dbReference>
<dbReference type="RefSeq" id="WP_085189074.1">
    <property type="nucleotide sequence ID" value="NZ_AP022605.1"/>
</dbReference>
<keyword evidence="10 14" id="KW-0234">DNA repair</keyword>
<dbReference type="PROSITE" id="PS50160">
    <property type="entry name" value="DNA_LIGASE_A3"/>
    <property type="match status" value="1"/>
</dbReference>
<dbReference type="PROSITE" id="PS00697">
    <property type="entry name" value="DNA_LIGASE_A1"/>
    <property type="match status" value="1"/>
</dbReference>
<dbReference type="GO" id="GO:0006281">
    <property type="term" value="P:DNA repair"/>
    <property type="evidence" value="ECO:0007669"/>
    <property type="project" value="UniProtKB-UniRule"/>
</dbReference>
<comment type="function">
    <text evidence="13 14">DNA ligase that seals nicks in double-stranded DNA during DNA replication, DNA recombination and DNA repair.</text>
</comment>
<dbReference type="HAMAP" id="MF_00407">
    <property type="entry name" value="DNA_ligase"/>
    <property type="match status" value="1"/>
</dbReference>
<reference evidence="19 20" key="1">
    <citation type="submission" date="2016-01" db="EMBL/GenBank/DDBJ databases">
        <title>The new phylogeny of the genus Mycobacterium.</title>
        <authorList>
            <person name="Tarcisio F."/>
            <person name="Conor M."/>
            <person name="Antonella G."/>
            <person name="Elisabetta G."/>
            <person name="Giulia F.S."/>
            <person name="Sara T."/>
            <person name="Anna F."/>
            <person name="Clotilde B."/>
            <person name="Roberto B."/>
            <person name="Veronica D.S."/>
            <person name="Fabio R."/>
            <person name="Monica P."/>
            <person name="Olivier J."/>
            <person name="Enrico T."/>
            <person name="Nicola S."/>
        </authorList>
    </citation>
    <scope>NUCLEOTIDE SEQUENCE [LARGE SCALE GENOMIC DNA]</scope>
    <source>
        <strain evidence="19 20">DSM 44339</strain>
    </source>
</reference>
<sequence length="510" mass="53448">MLLVDVATASVDVSGMSSRLAKTARIADLLSRAGAEQDVRLIAVTVAWLSGELPQRQIGVGWAALRSLPEPAAAPTLTVTEVDAAFSEIGAAAGKGSQARRAALIAELFASATPVEQTFLRRLLTGELRQGALIGVMADAVAKATGVGAAEVRRAAMLAGALPAVAAAALTGGDAALAQFTLQVGTPVGPMLAQTATGVAEALDRLGGTAVFEAKLDGARVQIHRQGSDVAVYTRSLDDVTARLPEVVDAALALPVTDLIADAEAIALRPDGRPHRFQVTASRFGRAASGATQPLSVFVFDLLHVDGTDLLDHPTVDRVRVLDHLVPAAYRVDRLITDDGAAAQRFLEATLAAGHEGVMAKCPAAPYEAGRRGAGWLKVKPVHTLDLVVLAVEWGSGRRTGKLSNIHLGARDPATGGFVMLGKTFKGMTDAMLDWQTTRFLALADGPTDGYVVTVRPEQVVEIAFDGIQGSTRYPGGLALRFARVLRYRDDKSPAEADTVDTVRALYEHG</sequence>
<protein>
    <recommendedName>
        <fullName evidence="14">Probable DNA ligase</fullName>
        <ecNumber evidence="14">6.5.1.1</ecNumber>
    </recommendedName>
    <alternativeName>
        <fullName evidence="14">Polydeoxyribonucleotide synthase [ATP]</fullName>
    </alternativeName>
</protein>
<dbReference type="GO" id="GO:0003910">
    <property type="term" value="F:DNA ligase (ATP) activity"/>
    <property type="evidence" value="ECO:0007669"/>
    <property type="project" value="UniProtKB-UniRule"/>
</dbReference>
<evidence type="ECO:0000313" key="21">
    <source>
        <dbReference type="Proteomes" id="UP000467201"/>
    </source>
</evidence>
<dbReference type="KEGG" id="mdr:MDOR_12120"/>
<feature type="binding site" evidence="14">
    <location>
        <position position="220"/>
    </location>
    <ligand>
        <name>ATP</name>
        <dbReference type="ChEBI" id="CHEBI:30616"/>
    </ligand>
</feature>
<evidence type="ECO:0000256" key="15">
    <source>
        <dbReference type="RuleBase" id="RU000617"/>
    </source>
</evidence>
<dbReference type="InterPro" id="IPR012340">
    <property type="entry name" value="NA-bd_OB-fold"/>
</dbReference>
<dbReference type="Pfam" id="PF01068">
    <property type="entry name" value="DNA_ligase_A_M"/>
    <property type="match status" value="1"/>
</dbReference>
<dbReference type="PROSITE" id="PS00333">
    <property type="entry name" value="DNA_LIGASE_A2"/>
    <property type="match status" value="1"/>
</dbReference>
<dbReference type="GO" id="GO:0071897">
    <property type="term" value="P:DNA biosynthetic process"/>
    <property type="evidence" value="ECO:0007669"/>
    <property type="project" value="InterPro"/>
</dbReference>
<evidence type="ECO:0000256" key="14">
    <source>
        <dbReference type="HAMAP-Rule" id="MF_00407"/>
    </source>
</evidence>
<keyword evidence="3 14" id="KW-0235">DNA replication</keyword>
<feature type="binding site" evidence="14">
    <location>
        <position position="300"/>
    </location>
    <ligand>
        <name>ATP</name>
        <dbReference type="ChEBI" id="CHEBI:30616"/>
    </ligand>
</feature>
<feature type="binding site" evidence="14">
    <location>
        <position position="213"/>
    </location>
    <ligand>
        <name>ATP</name>
        <dbReference type="ChEBI" id="CHEBI:30616"/>
    </ligand>
</feature>
<reference evidence="18 21" key="2">
    <citation type="journal article" date="2019" name="Emerg. Microbes Infect.">
        <title>Comprehensive subspecies identification of 175 nontuberculous mycobacteria species based on 7547 genomic profiles.</title>
        <authorList>
            <person name="Matsumoto Y."/>
            <person name="Kinjo T."/>
            <person name="Motooka D."/>
            <person name="Nabeya D."/>
            <person name="Jung N."/>
            <person name="Uechi K."/>
            <person name="Horii T."/>
            <person name="Iida T."/>
            <person name="Fujita J."/>
            <person name="Nakamura S."/>
        </authorList>
    </citation>
    <scope>NUCLEOTIDE SEQUENCE [LARGE SCALE GENOMIC DNA]</scope>
    <source>
        <strain evidence="18 21">JCM 12405</strain>
    </source>
</reference>
<feature type="binding site" evidence="14">
    <location>
        <position position="264"/>
    </location>
    <ligand>
        <name>ATP</name>
        <dbReference type="ChEBI" id="CHEBI:30616"/>
    </ligand>
</feature>
<evidence type="ECO:0000256" key="7">
    <source>
        <dbReference type="ARBA" id="ARBA00022840"/>
    </source>
</evidence>
<evidence type="ECO:0000313" key="20">
    <source>
        <dbReference type="Proteomes" id="UP000193564"/>
    </source>
</evidence>
<keyword evidence="9 14" id="KW-0233">DNA recombination</keyword>
<dbReference type="GO" id="GO:0046872">
    <property type="term" value="F:metal ion binding"/>
    <property type="evidence" value="ECO:0007669"/>
    <property type="project" value="UniProtKB-KW"/>
</dbReference>
<reference evidence="18" key="3">
    <citation type="submission" date="2020-02" db="EMBL/GenBank/DDBJ databases">
        <authorList>
            <person name="Matsumoto Y."/>
            <person name="Motooka D."/>
            <person name="Nakamura S."/>
        </authorList>
    </citation>
    <scope>NUCLEOTIDE SEQUENCE</scope>
    <source>
        <strain evidence="18">JCM 12405</strain>
    </source>
</reference>
<dbReference type="EMBL" id="AP022605">
    <property type="protein sequence ID" value="BBZ07043.1"/>
    <property type="molecule type" value="Genomic_DNA"/>
</dbReference>
<dbReference type="GO" id="GO:0006310">
    <property type="term" value="P:DNA recombination"/>
    <property type="evidence" value="ECO:0007669"/>
    <property type="project" value="UniProtKB-UniRule"/>
</dbReference>
<dbReference type="SUPFAM" id="SSF50249">
    <property type="entry name" value="Nucleic acid-binding proteins"/>
    <property type="match status" value="1"/>
</dbReference>
<evidence type="ECO:0000256" key="1">
    <source>
        <dbReference type="ARBA" id="ARBA00022598"/>
    </source>
</evidence>
<evidence type="ECO:0000256" key="11">
    <source>
        <dbReference type="ARBA" id="ARBA00023306"/>
    </source>
</evidence>
<dbReference type="Pfam" id="PF04679">
    <property type="entry name" value="DNA_ligase_A_C"/>
    <property type="match status" value="1"/>
</dbReference>
<dbReference type="SUPFAM" id="SSF56091">
    <property type="entry name" value="DNA ligase/mRNA capping enzyme, catalytic domain"/>
    <property type="match status" value="1"/>
</dbReference>
<evidence type="ECO:0000256" key="10">
    <source>
        <dbReference type="ARBA" id="ARBA00023204"/>
    </source>
</evidence>
<organism evidence="19 20">
    <name type="scientific">Mycolicibacterium doricum</name>
    <dbReference type="NCBI Taxonomy" id="126673"/>
    <lineage>
        <taxon>Bacteria</taxon>
        <taxon>Bacillati</taxon>
        <taxon>Actinomycetota</taxon>
        <taxon>Actinomycetes</taxon>
        <taxon>Mycobacteriales</taxon>
        <taxon>Mycobacteriaceae</taxon>
        <taxon>Mycolicibacterium</taxon>
    </lineage>
</organism>
<dbReference type="Proteomes" id="UP000467201">
    <property type="component" value="Chromosome"/>
</dbReference>
<comment type="similarity">
    <text evidence="14 16">Belongs to the ATP-dependent DNA ligase family.</text>
</comment>
<dbReference type="GO" id="GO:0005524">
    <property type="term" value="F:ATP binding"/>
    <property type="evidence" value="ECO:0007669"/>
    <property type="project" value="UniProtKB-UniRule"/>
</dbReference>
<feature type="domain" description="ATP-dependent DNA ligase family profile" evidence="17">
    <location>
        <begin position="288"/>
        <end position="412"/>
    </location>
</feature>
<dbReference type="Gene3D" id="1.10.3260.10">
    <property type="entry name" value="DNA ligase, ATP-dependent, N-terminal domain"/>
    <property type="match status" value="1"/>
</dbReference>
<evidence type="ECO:0000256" key="4">
    <source>
        <dbReference type="ARBA" id="ARBA00022723"/>
    </source>
</evidence>
<dbReference type="Pfam" id="PF04675">
    <property type="entry name" value="DNA_ligase_A_N"/>
    <property type="match status" value="1"/>
</dbReference>
<dbReference type="FunFam" id="2.40.50.140:FF:000163">
    <property type="entry name" value="Probable DNA ligase"/>
    <property type="match status" value="1"/>
</dbReference>
<keyword evidence="11 14" id="KW-0131">Cell cycle</keyword>
<dbReference type="NCBIfam" id="TIGR00574">
    <property type="entry name" value="dnl1"/>
    <property type="match status" value="1"/>
</dbReference>
<dbReference type="EMBL" id="LQOS01000018">
    <property type="protein sequence ID" value="ORV43503.1"/>
    <property type="molecule type" value="Genomic_DNA"/>
</dbReference>
<dbReference type="InterPro" id="IPR000977">
    <property type="entry name" value="DNA_ligase_ATP-dep"/>
</dbReference>
<evidence type="ECO:0000256" key="12">
    <source>
        <dbReference type="ARBA" id="ARBA00034003"/>
    </source>
</evidence>
<dbReference type="STRING" id="126673.AWC01_06285"/>
<keyword evidence="20" id="KW-1185">Reference proteome</keyword>
<keyword evidence="7 14" id="KW-0067">ATP-binding</keyword>
<feature type="binding site" evidence="14">
    <location>
        <position position="235"/>
    </location>
    <ligand>
        <name>ATP</name>
        <dbReference type="ChEBI" id="CHEBI:30616"/>
    </ligand>
</feature>
<dbReference type="NCBIfam" id="NF002868">
    <property type="entry name" value="PRK03180.1"/>
    <property type="match status" value="1"/>
</dbReference>
<dbReference type="SUPFAM" id="SSF117018">
    <property type="entry name" value="ATP-dependent DNA ligase DNA-binding domain"/>
    <property type="match status" value="1"/>
</dbReference>
<evidence type="ECO:0000256" key="13">
    <source>
        <dbReference type="ARBA" id="ARBA00054532"/>
    </source>
</evidence>
<evidence type="ECO:0000313" key="19">
    <source>
        <dbReference type="EMBL" id="ORV43503.1"/>
    </source>
</evidence>
<keyword evidence="6 14" id="KW-0227">DNA damage</keyword>
<comment type="catalytic activity">
    <reaction evidence="12 14 15">
        <text>ATP + (deoxyribonucleotide)n-3'-hydroxyl + 5'-phospho-(deoxyribonucleotide)m = (deoxyribonucleotide)n+m + AMP + diphosphate.</text>
        <dbReference type="EC" id="6.5.1.1"/>
    </reaction>
</comment>
<comment type="cofactor">
    <cofactor evidence="14">
        <name>Mg(2+)</name>
        <dbReference type="ChEBI" id="CHEBI:18420"/>
    </cofactor>
</comment>
<keyword evidence="2 14" id="KW-0132">Cell division</keyword>
<dbReference type="Gene3D" id="3.30.470.30">
    <property type="entry name" value="DNA ligase/mRNA capping enzyme"/>
    <property type="match status" value="1"/>
</dbReference>
<accession>A0A1X1TG23</accession>
<dbReference type="InterPro" id="IPR016059">
    <property type="entry name" value="DNA_ligase_ATP-dep_CS"/>
</dbReference>
<dbReference type="AlphaFoldDB" id="A0A1X1TG23"/>
<dbReference type="CDD" id="cd07972">
    <property type="entry name" value="OBF_DNA_ligase_Arch_LigB"/>
    <property type="match status" value="1"/>
</dbReference>
<dbReference type="GO" id="GO:0003677">
    <property type="term" value="F:DNA binding"/>
    <property type="evidence" value="ECO:0007669"/>
    <property type="project" value="InterPro"/>
</dbReference>
<dbReference type="GO" id="GO:0051301">
    <property type="term" value="P:cell division"/>
    <property type="evidence" value="ECO:0007669"/>
    <property type="project" value="UniProtKB-KW"/>
</dbReference>
<dbReference type="PANTHER" id="PTHR45674">
    <property type="entry name" value="DNA LIGASE 1/3 FAMILY MEMBER"/>
    <property type="match status" value="1"/>
</dbReference>
<gene>
    <name evidence="19" type="primary">ligB</name>
    <name evidence="14" type="synonym">lig</name>
    <name evidence="19" type="ORF">AWC01_06285</name>
    <name evidence="18" type="ORF">MDOR_12120</name>
</gene>
<dbReference type="InterPro" id="IPR036599">
    <property type="entry name" value="DNA_ligase_N_sf"/>
</dbReference>
<dbReference type="Gene3D" id="2.40.50.140">
    <property type="entry name" value="Nucleic acid-binding proteins"/>
    <property type="match status" value="1"/>
</dbReference>
<evidence type="ECO:0000256" key="3">
    <source>
        <dbReference type="ARBA" id="ARBA00022705"/>
    </source>
</evidence>
<dbReference type="PANTHER" id="PTHR45674:SF13">
    <property type="entry name" value="DNA LIGASE-RELATED"/>
    <property type="match status" value="1"/>
</dbReference>
<evidence type="ECO:0000259" key="17">
    <source>
        <dbReference type="PROSITE" id="PS50160"/>
    </source>
</evidence>
<dbReference type="CDD" id="cd07901">
    <property type="entry name" value="Adenylation_DNA_ligase_Arch_LigB"/>
    <property type="match status" value="1"/>
</dbReference>